<keyword evidence="2" id="KW-0156">Chromatin regulator</keyword>
<reference evidence="5" key="1">
    <citation type="submission" date="2023-02" db="EMBL/GenBank/DDBJ databases">
        <title>Genome of toxic invasive species Heracleum sosnowskyi carries increased number of genes despite the absence of recent whole-genome duplications.</title>
        <authorList>
            <person name="Schelkunov M."/>
            <person name="Shtratnikova V."/>
            <person name="Makarenko M."/>
            <person name="Klepikova A."/>
            <person name="Omelchenko D."/>
            <person name="Novikova G."/>
            <person name="Obukhova E."/>
            <person name="Bogdanov V."/>
            <person name="Penin A."/>
            <person name="Logacheva M."/>
        </authorList>
    </citation>
    <scope>NUCLEOTIDE SEQUENCE</scope>
    <source>
        <strain evidence="5">Hsosn_3</strain>
        <tissue evidence="5">Leaf</tissue>
    </source>
</reference>
<evidence type="ECO:0000259" key="4">
    <source>
        <dbReference type="Pfam" id="PF00850"/>
    </source>
</evidence>
<proteinExistence type="predicted"/>
<dbReference type="AlphaFoldDB" id="A0AAD8J0Z7"/>
<feature type="domain" description="Histone deacetylase" evidence="4">
    <location>
        <begin position="45"/>
        <end position="82"/>
    </location>
</feature>
<evidence type="ECO:0000256" key="3">
    <source>
        <dbReference type="SAM" id="MobiDB-lite"/>
    </source>
</evidence>
<evidence type="ECO:0000313" key="6">
    <source>
        <dbReference type="Proteomes" id="UP001237642"/>
    </source>
</evidence>
<reference evidence="5" key="2">
    <citation type="submission" date="2023-05" db="EMBL/GenBank/DDBJ databases">
        <authorList>
            <person name="Schelkunov M.I."/>
        </authorList>
    </citation>
    <scope>NUCLEOTIDE SEQUENCE</scope>
    <source>
        <strain evidence="5">Hsosn_3</strain>
        <tissue evidence="5">Leaf</tissue>
    </source>
</reference>
<dbReference type="PANTHER" id="PTHR34466:SF1">
    <property type="entry name" value="OS06G0609800 PROTEIN"/>
    <property type="match status" value="1"/>
</dbReference>
<comment type="caution">
    <text evidence="5">The sequence shown here is derived from an EMBL/GenBank/DDBJ whole genome shotgun (WGS) entry which is preliminary data.</text>
</comment>
<dbReference type="InterPro" id="IPR023696">
    <property type="entry name" value="Ureohydrolase_dom_sf"/>
</dbReference>
<dbReference type="InterPro" id="IPR023801">
    <property type="entry name" value="His_deacetylse_dom"/>
</dbReference>
<sequence length="208" mass="23881">MKLQTHIQLTHFIQLTILRIDLLILEPYPSLHLETLVHRFDLFDIAINWAGGLHHAKKSEAFGFCYVNDIVLGILELLKRHRIDIPQSQKISNCANTKPIGNGRISNPRKPASDRRLVRSYSQTDLLRSHDGYSSHSSSLTDDEAKDALYGKNEVEKTIRAVYEQKEEHLVGEVVHGELYQAMRKKLRYVVEEIRTELEHVMVKGSST</sequence>
<dbReference type="GO" id="GO:0006325">
    <property type="term" value="P:chromatin organization"/>
    <property type="evidence" value="ECO:0007669"/>
    <property type="project" value="UniProtKB-KW"/>
</dbReference>
<dbReference type="PANTHER" id="PTHR34466">
    <property type="entry name" value="OS11G0129800 PROTEIN"/>
    <property type="match status" value="1"/>
</dbReference>
<dbReference type="Proteomes" id="UP001237642">
    <property type="component" value="Unassembled WGS sequence"/>
</dbReference>
<dbReference type="EMBL" id="JAUIZM010000003">
    <property type="protein sequence ID" value="KAK1393942.1"/>
    <property type="molecule type" value="Genomic_DNA"/>
</dbReference>
<dbReference type="SUPFAM" id="SSF52768">
    <property type="entry name" value="Arginase/deacetylase"/>
    <property type="match status" value="1"/>
</dbReference>
<feature type="region of interest" description="Disordered" evidence="3">
    <location>
        <begin position="96"/>
        <end position="115"/>
    </location>
</feature>
<evidence type="ECO:0000256" key="1">
    <source>
        <dbReference type="ARBA" id="ARBA00022491"/>
    </source>
</evidence>
<keyword evidence="1" id="KW-0678">Repressor</keyword>
<dbReference type="Gene3D" id="3.40.800.20">
    <property type="entry name" value="Histone deacetylase domain"/>
    <property type="match status" value="1"/>
</dbReference>
<dbReference type="InterPro" id="IPR037138">
    <property type="entry name" value="His_deacetylse_dom_sf"/>
</dbReference>
<organism evidence="5 6">
    <name type="scientific">Heracleum sosnowskyi</name>
    <dbReference type="NCBI Taxonomy" id="360622"/>
    <lineage>
        <taxon>Eukaryota</taxon>
        <taxon>Viridiplantae</taxon>
        <taxon>Streptophyta</taxon>
        <taxon>Embryophyta</taxon>
        <taxon>Tracheophyta</taxon>
        <taxon>Spermatophyta</taxon>
        <taxon>Magnoliopsida</taxon>
        <taxon>eudicotyledons</taxon>
        <taxon>Gunneridae</taxon>
        <taxon>Pentapetalae</taxon>
        <taxon>asterids</taxon>
        <taxon>campanulids</taxon>
        <taxon>Apiales</taxon>
        <taxon>Apiaceae</taxon>
        <taxon>Apioideae</taxon>
        <taxon>apioid superclade</taxon>
        <taxon>Tordylieae</taxon>
        <taxon>Tordyliinae</taxon>
        <taxon>Heracleum</taxon>
    </lineage>
</organism>
<evidence type="ECO:0000313" key="5">
    <source>
        <dbReference type="EMBL" id="KAK1393942.1"/>
    </source>
</evidence>
<protein>
    <recommendedName>
        <fullName evidence="4">Histone deacetylase domain-containing protein</fullName>
    </recommendedName>
</protein>
<evidence type="ECO:0000256" key="2">
    <source>
        <dbReference type="ARBA" id="ARBA00022853"/>
    </source>
</evidence>
<accession>A0AAD8J0Z7</accession>
<keyword evidence="6" id="KW-1185">Reference proteome</keyword>
<name>A0AAD8J0Z7_9APIA</name>
<dbReference type="Pfam" id="PF00850">
    <property type="entry name" value="Hist_deacetyl"/>
    <property type="match status" value="1"/>
</dbReference>
<gene>
    <name evidence="5" type="ORF">POM88_012998</name>
</gene>